<dbReference type="AlphaFoldDB" id="A0A918KES0"/>
<evidence type="ECO:0000256" key="11">
    <source>
        <dbReference type="PROSITE-ProRule" id="PRU00169"/>
    </source>
</evidence>
<dbReference type="CDD" id="cd17546">
    <property type="entry name" value="REC_hyHK_CKI1_RcsC-like"/>
    <property type="match status" value="1"/>
</dbReference>
<feature type="domain" description="HPt" evidence="14">
    <location>
        <begin position="166"/>
        <end position="258"/>
    </location>
</feature>
<dbReference type="Pfam" id="PF00072">
    <property type="entry name" value="Response_reg"/>
    <property type="match status" value="1"/>
</dbReference>
<dbReference type="PROSITE" id="PS50894">
    <property type="entry name" value="HPT"/>
    <property type="match status" value="1"/>
</dbReference>
<keyword evidence="4" id="KW-0812">Transmembrane</keyword>
<dbReference type="SUPFAM" id="SSF47226">
    <property type="entry name" value="Histidine-containing phosphotransfer domain, HPT domain"/>
    <property type="match status" value="1"/>
</dbReference>
<feature type="region of interest" description="Disordered" evidence="12">
    <location>
        <begin position="257"/>
        <end position="279"/>
    </location>
</feature>
<sequence>MVEVPTIPPLQILLADDNDANRLISRTILERAGHSVTTARNGSHALSLAKFATFELIILDIMMPVMDGMRALRQLRRSNSVNEKTPIFALTAYCSAADRQRYFLSGFDSVLSKPLRPGDLENAYIRHKDHRHSPVVQAPDNRPSAGVPLLDAEMISQLSQVADAERLAAIQSRFWISIETKCEMIKRALPDALRGDGQFLSQFRRAVHAVKGASAAIGLSRVAHIARDLQNAPPSDIAPLMRAFADALTESRPALTAALSQTEPSTGARQLDAPMQMRG</sequence>
<dbReference type="PANTHER" id="PTHR45339:SF1">
    <property type="entry name" value="HYBRID SIGNAL TRANSDUCTION HISTIDINE KINASE J"/>
    <property type="match status" value="1"/>
</dbReference>
<keyword evidence="9" id="KW-0472">Membrane</keyword>
<dbReference type="GO" id="GO:0000160">
    <property type="term" value="P:phosphorelay signal transduction system"/>
    <property type="evidence" value="ECO:0007669"/>
    <property type="project" value="UniProtKB-KW"/>
</dbReference>
<evidence type="ECO:0000256" key="10">
    <source>
        <dbReference type="PROSITE-ProRule" id="PRU00110"/>
    </source>
</evidence>
<dbReference type="GO" id="GO:0005524">
    <property type="term" value="F:ATP binding"/>
    <property type="evidence" value="ECO:0007669"/>
    <property type="project" value="UniProtKB-KW"/>
</dbReference>
<evidence type="ECO:0000256" key="7">
    <source>
        <dbReference type="ARBA" id="ARBA00022989"/>
    </source>
</evidence>
<dbReference type="InterPro" id="IPR001789">
    <property type="entry name" value="Sig_transdc_resp-reg_receiver"/>
</dbReference>
<keyword evidence="6" id="KW-0067">ATP-binding</keyword>
<dbReference type="PROSITE" id="PS50110">
    <property type="entry name" value="RESPONSE_REGULATORY"/>
    <property type="match status" value="1"/>
</dbReference>
<dbReference type="Pfam" id="PF01627">
    <property type="entry name" value="Hpt"/>
    <property type="match status" value="1"/>
</dbReference>
<dbReference type="SUPFAM" id="SSF52172">
    <property type="entry name" value="CheY-like"/>
    <property type="match status" value="1"/>
</dbReference>
<evidence type="ECO:0000256" key="2">
    <source>
        <dbReference type="ARBA" id="ARBA00022475"/>
    </source>
</evidence>
<evidence type="ECO:0000256" key="8">
    <source>
        <dbReference type="ARBA" id="ARBA00023012"/>
    </source>
</evidence>
<evidence type="ECO:0000256" key="6">
    <source>
        <dbReference type="ARBA" id="ARBA00022840"/>
    </source>
</evidence>
<keyword evidence="2" id="KW-1003">Cell membrane</keyword>
<dbReference type="RefSeq" id="WP_189581580.1">
    <property type="nucleotide sequence ID" value="NZ_BMYV01000001.1"/>
</dbReference>
<dbReference type="Gene3D" id="1.20.120.160">
    <property type="entry name" value="HPT domain"/>
    <property type="match status" value="1"/>
</dbReference>
<dbReference type="EMBL" id="BMYV01000001">
    <property type="protein sequence ID" value="GGX60540.1"/>
    <property type="molecule type" value="Genomic_DNA"/>
</dbReference>
<feature type="modified residue" description="4-aspartylphosphate" evidence="11">
    <location>
        <position position="60"/>
    </location>
</feature>
<dbReference type="InterPro" id="IPR008207">
    <property type="entry name" value="Sig_transdc_His_kin_Hpt_dom"/>
</dbReference>
<evidence type="ECO:0008006" key="17">
    <source>
        <dbReference type="Google" id="ProtNLM"/>
    </source>
</evidence>
<dbReference type="InterPro" id="IPR011006">
    <property type="entry name" value="CheY-like_superfamily"/>
</dbReference>
<evidence type="ECO:0000256" key="4">
    <source>
        <dbReference type="ARBA" id="ARBA00022692"/>
    </source>
</evidence>
<evidence type="ECO:0000256" key="5">
    <source>
        <dbReference type="ARBA" id="ARBA00022741"/>
    </source>
</evidence>
<evidence type="ECO:0000256" key="1">
    <source>
        <dbReference type="ARBA" id="ARBA00004651"/>
    </source>
</evidence>
<feature type="modified residue" description="Phosphohistidine" evidence="10">
    <location>
        <position position="208"/>
    </location>
</feature>
<dbReference type="GO" id="GO:0005886">
    <property type="term" value="C:plasma membrane"/>
    <property type="evidence" value="ECO:0007669"/>
    <property type="project" value="UniProtKB-SubCell"/>
</dbReference>
<protein>
    <recommendedName>
        <fullName evidence="17">Response regulator</fullName>
    </recommendedName>
</protein>
<organism evidence="15 16">
    <name type="scientific">Litorimonas cladophorae</name>
    <dbReference type="NCBI Taxonomy" id="1220491"/>
    <lineage>
        <taxon>Bacteria</taxon>
        <taxon>Pseudomonadati</taxon>
        <taxon>Pseudomonadota</taxon>
        <taxon>Alphaproteobacteria</taxon>
        <taxon>Maricaulales</taxon>
        <taxon>Robiginitomaculaceae</taxon>
    </lineage>
</organism>
<name>A0A918KES0_9PROT</name>
<comment type="caution">
    <text evidence="15">The sequence shown here is derived from an EMBL/GenBank/DDBJ whole genome shotgun (WGS) entry which is preliminary data.</text>
</comment>
<evidence type="ECO:0000313" key="15">
    <source>
        <dbReference type="EMBL" id="GGX60540.1"/>
    </source>
</evidence>
<keyword evidence="3 11" id="KW-0597">Phosphoprotein</keyword>
<dbReference type="InterPro" id="IPR036641">
    <property type="entry name" value="HPT_dom_sf"/>
</dbReference>
<keyword evidence="5" id="KW-0547">Nucleotide-binding</keyword>
<reference evidence="15 16" key="1">
    <citation type="journal article" date="2014" name="Int. J. Syst. Evol. Microbiol.">
        <title>Complete genome sequence of Corynebacterium casei LMG S-19264T (=DSM 44701T), isolated from a smear-ripened cheese.</title>
        <authorList>
            <consortium name="US DOE Joint Genome Institute (JGI-PGF)"/>
            <person name="Walter F."/>
            <person name="Albersmeier A."/>
            <person name="Kalinowski J."/>
            <person name="Ruckert C."/>
        </authorList>
    </citation>
    <scope>NUCLEOTIDE SEQUENCE [LARGE SCALE GENOMIC DNA]</scope>
    <source>
        <strain evidence="15 16">KCTC 23968</strain>
    </source>
</reference>
<feature type="domain" description="Response regulatory" evidence="13">
    <location>
        <begin position="11"/>
        <end position="128"/>
    </location>
</feature>
<evidence type="ECO:0000256" key="9">
    <source>
        <dbReference type="ARBA" id="ARBA00023136"/>
    </source>
</evidence>
<dbReference type="Gene3D" id="3.40.50.2300">
    <property type="match status" value="1"/>
</dbReference>
<feature type="compositionally biased region" description="Polar residues" evidence="12">
    <location>
        <begin position="258"/>
        <end position="268"/>
    </location>
</feature>
<proteinExistence type="predicted"/>
<evidence type="ECO:0000313" key="16">
    <source>
        <dbReference type="Proteomes" id="UP000600865"/>
    </source>
</evidence>
<accession>A0A918KES0</accession>
<keyword evidence="8" id="KW-0902">Two-component regulatory system</keyword>
<dbReference type="Proteomes" id="UP000600865">
    <property type="component" value="Unassembled WGS sequence"/>
</dbReference>
<evidence type="ECO:0000256" key="12">
    <source>
        <dbReference type="SAM" id="MobiDB-lite"/>
    </source>
</evidence>
<dbReference type="PANTHER" id="PTHR45339">
    <property type="entry name" value="HYBRID SIGNAL TRANSDUCTION HISTIDINE KINASE J"/>
    <property type="match status" value="1"/>
</dbReference>
<keyword evidence="7" id="KW-1133">Transmembrane helix</keyword>
<evidence type="ECO:0000256" key="3">
    <source>
        <dbReference type="ARBA" id="ARBA00022553"/>
    </source>
</evidence>
<keyword evidence="16" id="KW-1185">Reference proteome</keyword>
<dbReference type="GO" id="GO:0004672">
    <property type="term" value="F:protein kinase activity"/>
    <property type="evidence" value="ECO:0007669"/>
    <property type="project" value="UniProtKB-ARBA"/>
</dbReference>
<comment type="subcellular location">
    <subcellularLocation>
        <location evidence="1">Cell membrane</location>
        <topology evidence="1">Multi-pass membrane protein</topology>
    </subcellularLocation>
</comment>
<evidence type="ECO:0000259" key="14">
    <source>
        <dbReference type="PROSITE" id="PS50894"/>
    </source>
</evidence>
<gene>
    <name evidence="15" type="ORF">GCM10011309_07970</name>
</gene>
<dbReference type="SMART" id="SM00448">
    <property type="entry name" value="REC"/>
    <property type="match status" value="1"/>
</dbReference>
<evidence type="ECO:0000259" key="13">
    <source>
        <dbReference type="PROSITE" id="PS50110"/>
    </source>
</evidence>